<reference evidence="2" key="1">
    <citation type="submission" date="2021-04" db="EMBL/GenBank/DDBJ databases">
        <title>Draft genome sequence of Xylanibacillus composti strain K13.</title>
        <authorList>
            <person name="Uke A."/>
            <person name="Chhe C."/>
            <person name="Baramee S."/>
            <person name="Kosugi A."/>
        </authorList>
    </citation>
    <scope>NUCLEOTIDE SEQUENCE</scope>
    <source>
        <strain evidence="2">K13</strain>
    </source>
</reference>
<dbReference type="RefSeq" id="WP_213412046.1">
    <property type="nucleotide sequence ID" value="NZ_BOVK01000025.1"/>
</dbReference>
<evidence type="ECO:0000313" key="3">
    <source>
        <dbReference type="Proteomes" id="UP000677918"/>
    </source>
</evidence>
<dbReference type="EMBL" id="BOVK01000025">
    <property type="protein sequence ID" value="GIQ69241.1"/>
    <property type="molecule type" value="Genomic_DNA"/>
</dbReference>
<keyword evidence="3" id="KW-1185">Reference proteome</keyword>
<accession>A0A8J4H489</accession>
<name>A0A8J4H489_9BACL</name>
<evidence type="ECO:0000313" key="2">
    <source>
        <dbReference type="EMBL" id="GIQ69241.1"/>
    </source>
</evidence>
<dbReference type="PANTHER" id="PTHR39158">
    <property type="entry name" value="OS08G0560600 PROTEIN"/>
    <property type="match status" value="1"/>
</dbReference>
<proteinExistence type="predicted"/>
<feature type="domain" description="DnaJ homologue subfamily C member 28 conserved" evidence="1">
    <location>
        <begin position="7"/>
        <end position="74"/>
    </location>
</feature>
<sequence>MGWMDAIVEEKIREAMEKGDFDQLPGSGKPLPPDDAAGVPPELRLGFKLLKNAGMLPEEMQLRKELITLEELLACCKDESERSKLRDELSVKRLRYEALMGRRGWQSSEVYAQYGPKMREKLTASDE</sequence>
<protein>
    <submittedName>
        <fullName evidence="2">DUF1992 domain-containing protein</fullName>
    </submittedName>
</protein>
<evidence type="ECO:0000259" key="1">
    <source>
        <dbReference type="Pfam" id="PF09350"/>
    </source>
</evidence>
<comment type="caution">
    <text evidence="2">The sequence shown here is derived from an EMBL/GenBank/DDBJ whole genome shotgun (WGS) entry which is preliminary data.</text>
</comment>
<dbReference type="InterPro" id="IPR052573">
    <property type="entry name" value="DnaJ_C_subfamily_28"/>
</dbReference>
<dbReference type="Proteomes" id="UP000677918">
    <property type="component" value="Unassembled WGS sequence"/>
</dbReference>
<gene>
    <name evidence="2" type="ORF">XYCOK13_20650</name>
</gene>
<dbReference type="InterPro" id="IPR018961">
    <property type="entry name" value="DnaJ_homolog_subfam-C_membr-28"/>
</dbReference>
<dbReference type="AlphaFoldDB" id="A0A8J4H489"/>
<dbReference type="PANTHER" id="PTHR39158:SF1">
    <property type="entry name" value="DNAJ HOMOLOG SUBFAMILY C MEMBER 28"/>
    <property type="match status" value="1"/>
</dbReference>
<dbReference type="Pfam" id="PF09350">
    <property type="entry name" value="DJC28_CD"/>
    <property type="match status" value="1"/>
</dbReference>
<organism evidence="2 3">
    <name type="scientific">Xylanibacillus composti</name>
    <dbReference type="NCBI Taxonomy" id="1572762"/>
    <lineage>
        <taxon>Bacteria</taxon>
        <taxon>Bacillati</taxon>
        <taxon>Bacillota</taxon>
        <taxon>Bacilli</taxon>
        <taxon>Bacillales</taxon>
        <taxon>Paenibacillaceae</taxon>
        <taxon>Xylanibacillus</taxon>
    </lineage>
</organism>